<evidence type="ECO:0000259" key="7">
    <source>
        <dbReference type="Pfam" id="PF02872"/>
    </source>
</evidence>
<accession>A0ABW5QVC1</accession>
<dbReference type="InterPro" id="IPR036907">
    <property type="entry name" value="5'-Nucleotdase_C_sf"/>
</dbReference>
<dbReference type="SUPFAM" id="SSF55816">
    <property type="entry name" value="5'-nucleotidase (syn. UDP-sugar hydrolase), C-terminal domain"/>
    <property type="match status" value="1"/>
</dbReference>
<dbReference type="InterPro" id="IPR041827">
    <property type="entry name" value="CpdB_N"/>
</dbReference>
<evidence type="ECO:0000313" key="8">
    <source>
        <dbReference type="EMBL" id="MFD2660399.1"/>
    </source>
</evidence>
<dbReference type="PANTHER" id="PTHR11575">
    <property type="entry name" value="5'-NUCLEOTIDASE-RELATED"/>
    <property type="match status" value="1"/>
</dbReference>
<dbReference type="PANTHER" id="PTHR11575:SF6">
    <property type="entry name" value="2',3'-CYCLIC-NUCLEOTIDE 2'-PHOSPHODIESTERASE_3'-NUCLEOTIDASE"/>
    <property type="match status" value="1"/>
</dbReference>
<dbReference type="SUPFAM" id="SSF56300">
    <property type="entry name" value="Metallo-dependent phosphatases"/>
    <property type="match status" value="1"/>
</dbReference>
<protein>
    <submittedName>
        <fullName evidence="8">Bifunctional metallophosphatase/5'-nucleotidase</fullName>
    </submittedName>
</protein>
<comment type="caution">
    <text evidence="8">The sequence shown here is derived from an EMBL/GenBank/DDBJ whole genome shotgun (WGS) entry which is preliminary data.</text>
</comment>
<evidence type="ECO:0000256" key="2">
    <source>
        <dbReference type="ARBA" id="ARBA00022723"/>
    </source>
</evidence>
<dbReference type="CDD" id="cd07410">
    <property type="entry name" value="MPP_CpdB_N"/>
    <property type="match status" value="1"/>
</dbReference>
<evidence type="ECO:0000256" key="5">
    <source>
        <dbReference type="RuleBase" id="RU362119"/>
    </source>
</evidence>
<dbReference type="InterPro" id="IPR008334">
    <property type="entry name" value="5'-Nucleotdase_C"/>
</dbReference>
<evidence type="ECO:0000256" key="1">
    <source>
        <dbReference type="ARBA" id="ARBA00006654"/>
    </source>
</evidence>
<keyword evidence="3" id="KW-0732">Signal</keyword>
<dbReference type="InterPro" id="IPR006179">
    <property type="entry name" value="5_nucleotidase/apyrase"/>
</dbReference>
<dbReference type="InterPro" id="IPR029052">
    <property type="entry name" value="Metallo-depent_PP-like"/>
</dbReference>
<dbReference type="InterPro" id="IPR004843">
    <property type="entry name" value="Calcineurin-like_PHP"/>
</dbReference>
<feature type="domain" description="Calcineurin-like phosphoesterase" evidence="6">
    <location>
        <begin position="10"/>
        <end position="242"/>
    </location>
</feature>
<feature type="domain" description="5'-Nucleotidase C-terminal" evidence="7">
    <location>
        <begin position="318"/>
        <end position="487"/>
    </location>
</feature>
<evidence type="ECO:0000256" key="4">
    <source>
        <dbReference type="ARBA" id="ARBA00022741"/>
    </source>
</evidence>
<keyword evidence="4 5" id="KW-0547">Nucleotide-binding</keyword>
<sequence>MEQKERIICRIMATSDIHGYIRDIDYRTNGKKDTGLAKLGSLIRQVRERGEAMLLIDNGDLLQGSPLASFAAARPEGTHPFIQALDALGYDAAVPGNHEFNYGLPLLRQAVRDSRFPWLSANIVDESTGEPAFGPPYVVKWLEGQLKAVILGLTTHYIPNWENPRHIEGLKFRDALEAAKEWVRRIRDTERPDLLIVSYHGGFERDLETGEPTERLSGENQGYAICAEAEGIDVLVTGHQHRLIAGEVNGVAVVQPGSGGQAVGMVTVELEKSGGRWAVTAKRAELLQPDEATPADEAVMKLTGELERRTQSWLDEPIGRAEGDLRIDDPFACRLAAHPFISFVHQVQLAATGAELSNTALLSEEARGFGTNITMRDVLSNFVYPNTLTVLRLTGKDIREALEQTAAYFDMDEAGGPAVSRAYLEPKPQHYNYDMWAGIEYELNVSLPVGKRVTKLTRGGEPVADDRSFTVVMSNYRAAGGGDYDMFRGKPVVLEGADDMAVLAADYIRRHGVIRADGERNWRVVAGS</sequence>
<dbReference type="Gene3D" id="3.60.21.10">
    <property type="match status" value="1"/>
</dbReference>
<proteinExistence type="inferred from homology"/>
<dbReference type="Pfam" id="PF02872">
    <property type="entry name" value="5_nucleotid_C"/>
    <property type="match status" value="1"/>
</dbReference>
<dbReference type="EMBL" id="JBHUMY010000007">
    <property type="protein sequence ID" value="MFD2660399.1"/>
    <property type="molecule type" value="Genomic_DNA"/>
</dbReference>
<dbReference type="Pfam" id="PF00149">
    <property type="entry name" value="Metallophos"/>
    <property type="match status" value="1"/>
</dbReference>
<keyword evidence="2" id="KW-0479">Metal-binding</keyword>
<dbReference type="PRINTS" id="PR01607">
    <property type="entry name" value="APYRASEFAMLY"/>
</dbReference>
<gene>
    <name evidence="8" type="ORF">ACFSW5_08940</name>
</gene>
<dbReference type="RefSeq" id="WP_379271624.1">
    <property type="nucleotide sequence ID" value="NZ_JBHUGT010000022.1"/>
</dbReference>
<name>A0ABW5QVC1_9BACL</name>
<comment type="similarity">
    <text evidence="1 5">Belongs to the 5'-nucleotidase family.</text>
</comment>
<evidence type="ECO:0000256" key="3">
    <source>
        <dbReference type="ARBA" id="ARBA00022729"/>
    </source>
</evidence>
<keyword evidence="9" id="KW-1185">Reference proteome</keyword>
<evidence type="ECO:0000313" key="9">
    <source>
        <dbReference type="Proteomes" id="UP001597493"/>
    </source>
</evidence>
<reference evidence="9" key="1">
    <citation type="journal article" date="2019" name="Int. J. Syst. Evol. Microbiol.">
        <title>The Global Catalogue of Microorganisms (GCM) 10K type strain sequencing project: providing services to taxonomists for standard genome sequencing and annotation.</title>
        <authorList>
            <consortium name="The Broad Institute Genomics Platform"/>
            <consortium name="The Broad Institute Genome Sequencing Center for Infectious Disease"/>
            <person name="Wu L."/>
            <person name="Ma J."/>
        </authorList>
    </citation>
    <scope>NUCLEOTIDE SEQUENCE [LARGE SCALE GENOMIC DNA]</scope>
    <source>
        <strain evidence="9">TISTR 1827</strain>
    </source>
</reference>
<dbReference type="Proteomes" id="UP001597493">
    <property type="component" value="Unassembled WGS sequence"/>
</dbReference>
<organism evidence="8 9">
    <name type="scientific">Paenibacillus thailandensis</name>
    <dbReference type="NCBI Taxonomy" id="393250"/>
    <lineage>
        <taxon>Bacteria</taxon>
        <taxon>Bacillati</taxon>
        <taxon>Bacillota</taxon>
        <taxon>Bacilli</taxon>
        <taxon>Bacillales</taxon>
        <taxon>Paenibacillaceae</taxon>
        <taxon>Paenibacillus</taxon>
    </lineage>
</organism>
<keyword evidence="5" id="KW-0378">Hydrolase</keyword>
<evidence type="ECO:0000259" key="6">
    <source>
        <dbReference type="Pfam" id="PF00149"/>
    </source>
</evidence>
<dbReference type="Gene3D" id="3.90.780.10">
    <property type="entry name" value="5'-Nucleotidase, C-terminal domain"/>
    <property type="match status" value="1"/>
</dbReference>